<accession>A0A1I0LB97</accession>
<evidence type="ECO:0000313" key="1">
    <source>
        <dbReference type="EMBL" id="SEU37419.1"/>
    </source>
</evidence>
<dbReference type="AlphaFoldDB" id="A0A1I0LB97"/>
<proteinExistence type="predicted"/>
<dbReference type="Proteomes" id="UP000199181">
    <property type="component" value="Unassembled WGS sequence"/>
</dbReference>
<reference evidence="2" key="1">
    <citation type="submission" date="2016-10" db="EMBL/GenBank/DDBJ databases">
        <authorList>
            <person name="Varghese N."/>
            <person name="Submissions S."/>
        </authorList>
    </citation>
    <scope>NUCLEOTIDE SEQUENCE [LARGE SCALE GENOMIC DNA]</scope>
    <source>
        <strain evidence="2">DSM 16858</strain>
    </source>
</reference>
<dbReference type="EMBL" id="FOIJ01000024">
    <property type="protein sequence ID" value="SEU37419.1"/>
    <property type="molecule type" value="Genomic_DNA"/>
</dbReference>
<protein>
    <submittedName>
        <fullName evidence="1">Uncharacterized protein</fullName>
    </submittedName>
</protein>
<sequence length="292" mass="32941">MRELFARQLETALALPEGNQFQFLIALTRSILQHAAVSAVEYCASELDEDDVELSSCARQLLAPADGTPLEILDRTIPLIRSSGWGDCAVAWFEASSTRKGKGENLPLSRQVERWVKFRNDRPGHGVVDEATMRDALVWMPGFAECLIEGLAEILPIRTSGKSELELEAPERRLPIKTLRLIDDDAVVIRGITRRGSVWRVKYQTLHAYKSKEDTYEIGESSPIVAQLGNRPRVYQSVHCRIGDSEWRPTILLPQRQTVTFAGRREQLKELSEWYSNADSRACLVYGEGGDW</sequence>
<evidence type="ECO:0000313" key="2">
    <source>
        <dbReference type="Proteomes" id="UP000199181"/>
    </source>
</evidence>
<keyword evidence="2" id="KW-1185">Reference proteome</keyword>
<organism evidence="1 2">
    <name type="scientific">Stigmatella erecta</name>
    <dbReference type="NCBI Taxonomy" id="83460"/>
    <lineage>
        <taxon>Bacteria</taxon>
        <taxon>Pseudomonadati</taxon>
        <taxon>Myxococcota</taxon>
        <taxon>Myxococcia</taxon>
        <taxon>Myxococcales</taxon>
        <taxon>Cystobacterineae</taxon>
        <taxon>Archangiaceae</taxon>
        <taxon>Stigmatella</taxon>
    </lineage>
</organism>
<gene>
    <name evidence="1" type="ORF">SAMN05443639_1243</name>
</gene>
<name>A0A1I0LB97_9BACT</name>